<evidence type="ECO:0000256" key="2">
    <source>
        <dbReference type="ARBA" id="ARBA00022692"/>
    </source>
</evidence>
<dbReference type="EMBL" id="AP018738">
    <property type="protein sequence ID" value="BBE51315.1"/>
    <property type="molecule type" value="Genomic_DNA"/>
</dbReference>
<dbReference type="Proteomes" id="UP000033070">
    <property type="component" value="Chromosome"/>
</dbReference>
<dbReference type="Pfam" id="PF02618">
    <property type="entry name" value="YceG"/>
    <property type="match status" value="1"/>
</dbReference>
<name>A0A2Z6GDR4_9PROT</name>
<dbReference type="KEGG" id="fam:OYT1_ch1782"/>
<proteinExistence type="inferred from homology"/>
<dbReference type="CDD" id="cd08010">
    <property type="entry name" value="MltG_like"/>
    <property type="match status" value="1"/>
</dbReference>
<keyword evidence="5 7" id="KW-0456">Lyase</keyword>
<dbReference type="InterPro" id="IPR003770">
    <property type="entry name" value="MLTG-like"/>
</dbReference>
<accession>A0A2Z6GDR4</accession>
<dbReference type="Gene3D" id="3.30.1490.480">
    <property type="entry name" value="Endolytic murein transglycosylase"/>
    <property type="match status" value="1"/>
</dbReference>
<keyword evidence="6 7" id="KW-0961">Cell wall biogenesis/degradation</keyword>
<comment type="similarity">
    <text evidence="7">Belongs to the transglycosylase MltG family.</text>
</comment>
<reference evidence="8 9" key="1">
    <citation type="submission" date="2018-06" db="EMBL/GenBank/DDBJ databases">
        <title>OYT1 Genome Sequencing.</title>
        <authorList>
            <person name="Kato S."/>
            <person name="Itoh T."/>
            <person name="Ohkuma M."/>
        </authorList>
    </citation>
    <scope>NUCLEOTIDE SEQUENCE [LARGE SCALE GENOMIC DNA]</scope>
    <source>
        <strain evidence="8 9">OYT1</strain>
    </source>
</reference>
<keyword evidence="3 7" id="KW-1133">Transmembrane helix</keyword>
<dbReference type="GO" id="GO:0071555">
    <property type="term" value="P:cell wall organization"/>
    <property type="evidence" value="ECO:0007669"/>
    <property type="project" value="UniProtKB-KW"/>
</dbReference>
<keyword evidence="4 7" id="KW-0472">Membrane</keyword>
<dbReference type="AlphaFoldDB" id="A0A2Z6GDR4"/>
<organism evidence="8 9">
    <name type="scientific">Ferriphaselus amnicola</name>
    <dbReference type="NCBI Taxonomy" id="1188319"/>
    <lineage>
        <taxon>Bacteria</taxon>
        <taxon>Pseudomonadati</taxon>
        <taxon>Pseudomonadota</taxon>
        <taxon>Betaproteobacteria</taxon>
        <taxon>Nitrosomonadales</taxon>
        <taxon>Gallionellaceae</taxon>
        <taxon>Ferriphaselus</taxon>
    </lineage>
</organism>
<feature type="site" description="Important for catalytic activity" evidence="7">
    <location>
        <position position="207"/>
    </location>
</feature>
<keyword evidence="9" id="KW-1185">Reference proteome</keyword>
<evidence type="ECO:0000256" key="6">
    <source>
        <dbReference type="ARBA" id="ARBA00023316"/>
    </source>
</evidence>
<keyword evidence="1 7" id="KW-1003">Cell membrane</keyword>
<evidence type="ECO:0000256" key="7">
    <source>
        <dbReference type="HAMAP-Rule" id="MF_02065"/>
    </source>
</evidence>
<evidence type="ECO:0000256" key="4">
    <source>
        <dbReference type="ARBA" id="ARBA00023136"/>
    </source>
</evidence>
<keyword evidence="7" id="KW-0997">Cell inner membrane</keyword>
<dbReference type="GO" id="GO:0005886">
    <property type="term" value="C:plasma membrane"/>
    <property type="evidence" value="ECO:0007669"/>
    <property type="project" value="UniProtKB-UniRule"/>
</dbReference>
<gene>
    <name evidence="7" type="primary">mltG</name>
    <name evidence="8" type="ORF">OYT1_ch1782</name>
</gene>
<keyword evidence="2 7" id="KW-0812">Transmembrane</keyword>
<dbReference type="PANTHER" id="PTHR30518">
    <property type="entry name" value="ENDOLYTIC MUREIN TRANSGLYCOSYLASE"/>
    <property type="match status" value="1"/>
</dbReference>
<dbReference type="RefSeq" id="WP_062625995.1">
    <property type="nucleotide sequence ID" value="NZ_AP018738.1"/>
</dbReference>
<dbReference type="GO" id="GO:0008932">
    <property type="term" value="F:lytic endotransglycosylase activity"/>
    <property type="evidence" value="ECO:0007669"/>
    <property type="project" value="UniProtKB-UniRule"/>
</dbReference>
<comment type="catalytic activity">
    <reaction evidence="7">
        <text>a peptidoglycan chain = a peptidoglycan chain with N-acetyl-1,6-anhydromuramyl-[peptide] at the reducing end + a peptidoglycan chain with N-acetylglucosamine at the non-reducing end.</text>
        <dbReference type="EC" id="4.2.2.29"/>
    </reaction>
</comment>
<dbReference type="STRING" id="1188319.OYT1_00774"/>
<dbReference type="OrthoDB" id="9814591at2"/>
<evidence type="ECO:0000313" key="8">
    <source>
        <dbReference type="EMBL" id="BBE51315.1"/>
    </source>
</evidence>
<dbReference type="NCBIfam" id="TIGR00247">
    <property type="entry name" value="endolytic transglycosylase MltG"/>
    <property type="match status" value="1"/>
</dbReference>
<dbReference type="Gene3D" id="3.30.160.60">
    <property type="entry name" value="Classic Zinc Finger"/>
    <property type="match status" value="1"/>
</dbReference>
<comment type="function">
    <text evidence="7">Functions as a peptidoglycan terminase that cleaves nascent peptidoglycan strands endolytically to terminate their elongation.</text>
</comment>
<protein>
    <recommendedName>
        <fullName evidence="7">Endolytic murein transglycosylase</fullName>
        <ecNumber evidence="7">4.2.2.29</ecNumber>
    </recommendedName>
    <alternativeName>
        <fullName evidence="7">Peptidoglycan lytic transglycosylase</fullName>
    </alternativeName>
    <alternativeName>
        <fullName evidence="7">Peptidoglycan polymerization terminase</fullName>
    </alternativeName>
</protein>
<dbReference type="EC" id="4.2.2.29" evidence="7"/>
<evidence type="ECO:0000313" key="9">
    <source>
        <dbReference type="Proteomes" id="UP000033070"/>
    </source>
</evidence>
<sequence length="321" mass="35370">MKRILLLIVVLCGLAGYYVMTPLTLVQAPISFTLKPGSSLKSAAHQMSEAGVLQLELPFTLLARALGKAQQLKAGSYELTRPVTPLRLLEMLSNGEVSMAQLSVIEGWSFRQLRTALNASPDVVHDSVNLSEAEILRRIGASETQAEGLFFPDTYLFSKGESDLAVLKQAYQAMQRNLSEQWETREQGLPFDMPYQALTLASIVEKETGAPSDRAMIASVFENRLRIGMMLQTDPTVIYGLGERFDGNLRRKDLLADTPYNTYTRGGLTPTPISLPGVAALQAVLHPAKSQALYFVARGDGTSEFSETLEQHNRAVSRYQK</sequence>
<evidence type="ECO:0000256" key="1">
    <source>
        <dbReference type="ARBA" id="ARBA00022475"/>
    </source>
</evidence>
<dbReference type="PANTHER" id="PTHR30518:SF2">
    <property type="entry name" value="ENDOLYTIC MUREIN TRANSGLYCOSYLASE"/>
    <property type="match status" value="1"/>
</dbReference>
<evidence type="ECO:0000256" key="5">
    <source>
        <dbReference type="ARBA" id="ARBA00023239"/>
    </source>
</evidence>
<evidence type="ECO:0000256" key="3">
    <source>
        <dbReference type="ARBA" id="ARBA00022989"/>
    </source>
</evidence>
<dbReference type="HAMAP" id="MF_02065">
    <property type="entry name" value="MltG"/>
    <property type="match status" value="1"/>
</dbReference>
<dbReference type="GO" id="GO:0009252">
    <property type="term" value="P:peptidoglycan biosynthetic process"/>
    <property type="evidence" value="ECO:0007669"/>
    <property type="project" value="UniProtKB-UniRule"/>
</dbReference>